<sequence>MGRYELKQAKNQQFYFVLKAGNGEVILTSEMYTTKAAALSGIASVQVNAIEHERFAINMASDGQFYFNLKANNHQVIGTSEMYTAVASAKKGIHSVQFNGHSDQIEDQTV</sequence>
<dbReference type="InterPro" id="IPR051141">
    <property type="entry name" value="UPF0339_domain"/>
</dbReference>
<proteinExistence type="inferred from homology"/>
<feature type="domain" description="DUF1508" evidence="2">
    <location>
        <begin position="9"/>
        <end position="53"/>
    </location>
</feature>
<protein>
    <recommendedName>
        <fullName evidence="2">DUF1508 domain-containing protein</fullName>
    </recommendedName>
</protein>
<evidence type="ECO:0000313" key="3">
    <source>
        <dbReference type="EMBL" id="AKN36097.1"/>
    </source>
</evidence>
<name>A0A0H3ZNV5_9VIBR</name>
<accession>A0A0H3ZNV5</accession>
<comment type="similarity">
    <text evidence="1">Belongs to the UPF0339 family. Duplicated subfamily.</text>
</comment>
<feature type="domain" description="DUF1508" evidence="2">
    <location>
        <begin position="60"/>
        <end position="107"/>
    </location>
</feature>
<evidence type="ECO:0000259" key="2">
    <source>
        <dbReference type="Pfam" id="PF07411"/>
    </source>
</evidence>
<dbReference type="Gene3D" id="3.30.160.160">
    <property type="entry name" value="YegP-like"/>
    <property type="match status" value="2"/>
</dbReference>
<dbReference type="PANTHER" id="PTHR40606">
    <property type="match status" value="1"/>
</dbReference>
<evidence type="ECO:0000256" key="1">
    <source>
        <dbReference type="ARBA" id="ARBA00007576"/>
    </source>
</evidence>
<dbReference type="SUPFAM" id="SSF160113">
    <property type="entry name" value="YegP-like"/>
    <property type="match status" value="2"/>
</dbReference>
<organism evidence="3">
    <name type="scientific">Vibrio tasmaniensis</name>
    <dbReference type="NCBI Taxonomy" id="212663"/>
    <lineage>
        <taxon>Bacteria</taxon>
        <taxon>Pseudomonadati</taxon>
        <taxon>Pseudomonadota</taxon>
        <taxon>Gammaproteobacteria</taxon>
        <taxon>Vibrionales</taxon>
        <taxon>Vibrionaceae</taxon>
        <taxon>Vibrio</taxon>
    </lineage>
</organism>
<dbReference type="AlphaFoldDB" id="A0A0H3ZNV5"/>
<reference evidence="3" key="1">
    <citation type="journal article" date="2015" name="MBio">
        <title>Eco-Evolutionary Dynamics of Episomes among Ecologically Cohesive Bacterial Populations.</title>
        <authorList>
            <person name="Xue H."/>
            <person name="Cordero O.X."/>
            <person name="Camas F.M."/>
            <person name="Trimble W."/>
            <person name="Meyer F."/>
            <person name="Guglielmini J."/>
            <person name="Rocha E.P."/>
            <person name="Polz M.F."/>
        </authorList>
    </citation>
    <scope>NUCLEOTIDE SEQUENCE</scope>
    <source>
        <strain evidence="3">1F_279</strain>
    </source>
</reference>
<dbReference type="InterPro" id="IPR010879">
    <property type="entry name" value="DUF1508"/>
</dbReference>
<dbReference type="PANTHER" id="PTHR40606:SF1">
    <property type="entry name" value="UPF0339 PROTEIN YEGP"/>
    <property type="match status" value="1"/>
</dbReference>
<dbReference type="Pfam" id="PF07411">
    <property type="entry name" value="DUF1508"/>
    <property type="match status" value="2"/>
</dbReference>
<dbReference type="InterPro" id="IPR036913">
    <property type="entry name" value="YegP-like_sf"/>
</dbReference>
<dbReference type="EMBL" id="KP795468">
    <property type="protein sequence ID" value="AKN36097.1"/>
    <property type="molecule type" value="Genomic_DNA"/>
</dbReference>